<keyword evidence="2" id="KW-0472">Membrane</keyword>
<dbReference type="EMBL" id="JAPHQB010000040">
    <property type="protein sequence ID" value="MCX2803263.1"/>
    <property type="molecule type" value="Genomic_DNA"/>
</dbReference>
<keyword evidence="2" id="KW-0812">Transmembrane</keyword>
<comment type="subcellular location">
    <subcellularLocation>
        <location evidence="2">Cell outer membrane</location>
        <topology evidence="2">Lipid-anchor</topology>
    </subcellularLocation>
</comment>
<dbReference type="AlphaFoldDB" id="A0A143HKQ5"/>
<dbReference type="Gene3D" id="1.20.1600.10">
    <property type="entry name" value="Outer membrane efflux proteins (OEP)"/>
    <property type="match status" value="1"/>
</dbReference>
<keyword evidence="2" id="KW-1134">Transmembrane beta strand</keyword>
<dbReference type="GO" id="GO:0015562">
    <property type="term" value="F:efflux transmembrane transporter activity"/>
    <property type="evidence" value="ECO:0007669"/>
    <property type="project" value="InterPro"/>
</dbReference>
<protein>
    <submittedName>
        <fullName evidence="4">Efflux transporter outer membrane subunit</fullName>
    </submittedName>
    <submittedName>
        <fullName evidence="3">RND transporter</fullName>
    </submittedName>
</protein>
<dbReference type="InterPro" id="IPR010131">
    <property type="entry name" value="MdtP/NodT-like"/>
</dbReference>
<dbReference type="STRING" id="252514.A3224_06645"/>
<sequence length="458" mass="50613">MYKRNNLRRPLCSLLVTLLVSACSHLPDSSETLVQADADRQSLSHWSELDSASDASYLNELISAPELDALIQEALAANPDLQQTLLSLKILQAQYRQTRALQLPSVDAAVSADREESSDTAYTGALAISWELDLWAKLADESGAAARDVAEQLALYQSARDTLVAEVMQGWLKLINLRHTAAIESERVAVLEKNEQFIIQRYRAGLSTLEDLDTARSSTESARASLVAAQESLRQQQRAMNVLLGRPQGNTVVASDYPEVLLPLADLPEQTLQRRPDLKAAWLAIEAAELRTRVAYKDMLPSLSLEVALTETATSFSDALLKDPLWSLLGQLSAPLFQGGELKAAADAAELTTAQRYQAYRETLLTAVQEVEDAIGQETSLAQQEAHTRLALDSAQRTFNQYQDKYRQGLVSILDLLNVQQQLFDLEEQLDNLTYQRLNNRIALGLALGLGIEEKDPQ</sequence>
<feature type="chain" id="PRO_5007357183" evidence="2">
    <location>
        <begin position="23"/>
        <end position="458"/>
    </location>
</feature>
<keyword evidence="2" id="KW-0732">Signal</keyword>
<evidence type="ECO:0000313" key="4">
    <source>
        <dbReference type="EMBL" id="MCX2803263.1"/>
    </source>
</evidence>
<dbReference type="NCBIfam" id="TIGR01845">
    <property type="entry name" value="outer_NodT"/>
    <property type="match status" value="1"/>
</dbReference>
<evidence type="ECO:0000256" key="1">
    <source>
        <dbReference type="ARBA" id="ARBA00007613"/>
    </source>
</evidence>
<reference evidence="3" key="2">
    <citation type="submission" date="2016-03" db="EMBL/GenBank/DDBJ databases">
        <authorList>
            <person name="Ploux O."/>
        </authorList>
    </citation>
    <scope>NUCLEOTIDE SEQUENCE [LARGE SCALE GENOMIC DNA]</scope>
    <source>
        <strain evidence="3">DAU221</strain>
    </source>
</reference>
<gene>
    <name evidence="3" type="ORF">A3224_06645</name>
    <name evidence="4" type="ORF">OQJ68_15845</name>
</gene>
<evidence type="ECO:0000256" key="2">
    <source>
        <dbReference type="RuleBase" id="RU362097"/>
    </source>
</evidence>
<dbReference type="OrthoDB" id="9770517at2"/>
<dbReference type="InterPro" id="IPR003423">
    <property type="entry name" value="OMP_efflux"/>
</dbReference>
<dbReference type="RefSeq" id="WP_067152776.1">
    <property type="nucleotide sequence ID" value="NZ_CP014864.1"/>
</dbReference>
<dbReference type="Proteomes" id="UP001209730">
    <property type="component" value="Unassembled WGS sequence"/>
</dbReference>
<dbReference type="Proteomes" id="UP000076077">
    <property type="component" value="Chromosome"/>
</dbReference>
<keyword evidence="2" id="KW-0564">Palmitate</keyword>
<feature type="signal peptide" evidence="2">
    <location>
        <begin position="1"/>
        <end position="22"/>
    </location>
</feature>
<dbReference type="Gene3D" id="2.20.200.10">
    <property type="entry name" value="Outer membrane efflux proteins (OEP)"/>
    <property type="match status" value="1"/>
</dbReference>
<proteinExistence type="inferred from homology"/>
<dbReference type="KEGG" id="mthd:A3224_06645"/>
<evidence type="ECO:0000313" key="3">
    <source>
        <dbReference type="EMBL" id="AMX02304.1"/>
    </source>
</evidence>
<dbReference type="Pfam" id="PF02321">
    <property type="entry name" value="OEP"/>
    <property type="match status" value="2"/>
</dbReference>
<comment type="similarity">
    <text evidence="1 2">Belongs to the outer membrane factor (OMF) (TC 1.B.17) family.</text>
</comment>
<dbReference type="PANTHER" id="PTHR30203">
    <property type="entry name" value="OUTER MEMBRANE CATION EFFLUX PROTEIN"/>
    <property type="match status" value="1"/>
</dbReference>
<organism evidence="3 5">
    <name type="scientific">Microbulbifer thermotolerans</name>
    <dbReference type="NCBI Taxonomy" id="252514"/>
    <lineage>
        <taxon>Bacteria</taxon>
        <taxon>Pseudomonadati</taxon>
        <taxon>Pseudomonadota</taxon>
        <taxon>Gammaproteobacteria</taxon>
        <taxon>Cellvibrionales</taxon>
        <taxon>Microbulbiferaceae</taxon>
        <taxon>Microbulbifer</taxon>
    </lineage>
</organism>
<dbReference type="PROSITE" id="PS51257">
    <property type="entry name" value="PROKAR_LIPOPROTEIN"/>
    <property type="match status" value="1"/>
</dbReference>
<accession>A0A143HKQ5</accession>
<dbReference type="EMBL" id="CP014864">
    <property type="protein sequence ID" value="AMX02304.1"/>
    <property type="molecule type" value="Genomic_DNA"/>
</dbReference>
<dbReference type="SUPFAM" id="SSF56954">
    <property type="entry name" value="Outer membrane efflux proteins (OEP)"/>
    <property type="match status" value="1"/>
</dbReference>
<reference evidence="4" key="3">
    <citation type="submission" date="2022-11" db="EMBL/GenBank/DDBJ databases">
        <title>Chitin-degrading and fungicidal potential of chitinolytic bacterial strains from marine environment of the Pacific Ocean regions.</title>
        <authorList>
            <person name="Pentekhina I."/>
            <person name="Nedashkovskaya O."/>
            <person name="Seitkalieva A."/>
            <person name="Podvolotskaya A."/>
            <person name="Tekutyeva L."/>
            <person name="Balabanova L."/>
        </authorList>
    </citation>
    <scope>NUCLEOTIDE SEQUENCE</scope>
    <source>
        <strain evidence="4">KMM 6838</strain>
    </source>
</reference>
<reference evidence="5" key="1">
    <citation type="submission" date="2016-03" db="EMBL/GenBank/DDBJ databases">
        <authorList>
            <person name="Lee Y.-S."/>
            <person name="Choi Y.-L."/>
        </authorList>
    </citation>
    <scope>NUCLEOTIDE SEQUENCE [LARGE SCALE GENOMIC DNA]</scope>
    <source>
        <strain evidence="5">DAU221</strain>
    </source>
</reference>
<dbReference type="GeneID" id="76607728"/>
<keyword evidence="2" id="KW-0449">Lipoprotein</keyword>
<dbReference type="GO" id="GO:0009279">
    <property type="term" value="C:cell outer membrane"/>
    <property type="evidence" value="ECO:0007669"/>
    <property type="project" value="UniProtKB-SubCell"/>
</dbReference>
<evidence type="ECO:0000313" key="5">
    <source>
        <dbReference type="Proteomes" id="UP000076077"/>
    </source>
</evidence>
<keyword evidence="5" id="KW-1185">Reference proteome</keyword>
<name>A0A143HKQ5_MICTH</name>